<accession>A0A1C6TR47</accession>
<sequence length="250" mass="25801">MRCRALIPRGSGMSKSTGRRNANPKIREVRTLQPPSPIRRGPVGPTTAAADALAAVTPPNLALAADPIDLPAPAGAFRSFWMIGREPAWCVFGHFNDDTLADRRHEGLACQLRLSLAEAHDHGPKLPPNAGTTPLDSMSNSSSASPRQSPPSSFTATAGPTKCGSPCTLAEAADLADRLVAMTARAEVPLGDGGVEGVGDSATDVEDVPGASSAGAATCDAPIGVVGQRWRARSPGVSPEVGARRVLPHR</sequence>
<dbReference type="EMBL" id="FMHY01000002">
    <property type="protein sequence ID" value="SCL44129.1"/>
    <property type="molecule type" value="Genomic_DNA"/>
</dbReference>
<name>A0A1C6TR47_9ACTN</name>
<gene>
    <name evidence="2" type="ORF">GA0070604_0213</name>
</gene>
<dbReference type="Proteomes" id="UP000199696">
    <property type="component" value="Unassembled WGS sequence"/>
</dbReference>
<feature type="compositionally biased region" description="Low complexity" evidence="1">
    <location>
        <begin position="134"/>
        <end position="153"/>
    </location>
</feature>
<evidence type="ECO:0000313" key="2">
    <source>
        <dbReference type="EMBL" id="SCL44129.1"/>
    </source>
</evidence>
<evidence type="ECO:0000256" key="1">
    <source>
        <dbReference type="SAM" id="MobiDB-lite"/>
    </source>
</evidence>
<feature type="region of interest" description="Disordered" evidence="1">
    <location>
        <begin position="121"/>
        <end position="162"/>
    </location>
</feature>
<evidence type="ECO:0000313" key="3">
    <source>
        <dbReference type="Proteomes" id="UP000199696"/>
    </source>
</evidence>
<protein>
    <submittedName>
        <fullName evidence="2">Uncharacterized protein</fullName>
    </submittedName>
</protein>
<keyword evidence="3" id="KW-1185">Reference proteome</keyword>
<dbReference type="AlphaFoldDB" id="A0A1C6TR47"/>
<organism evidence="2 3">
    <name type="scientific">Micromonospora eburnea</name>
    <dbReference type="NCBI Taxonomy" id="227316"/>
    <lineage>
        <taxon>Bacteria</taxon>
        <taxon>Bacillati</taxon>
        <taxon>Actinomycetota</taxon>
        <taxon>Actinomycetes</taxon>
        <taxon>Micromonosporales</taxon>
        <taxon>Micromonosporaceae</taxon>
        <taxon>Micromonospora</taxon>
    </lineage>
</organism>
<reference evidence="3" key="1">
    <citation type="submission" date="2016-06" db="EMBL/GenBank/DDBJ databases">
        <authorList>
            <person name="Varghese N."/>
            <person name="Submissions Spin"/>
        </authorList>
    </citation>
    <scope>NUCLEOTIDE SEQUENCE [LARGE SCALE GENOMIC DNA]</scope>
    <source>
        <strain evidence="3">DSM 44814</strain>
    </source>
</reference>
<proteinExistence type="predicted"/>
<feature type="region of interest" description="Disordered" evidence="1">
    <location>
        <begin position="1"/>
        <end position="45"/>
    </location>
</feature>